<sequence>MLLTPFFLAAGLLSPFHANSAPLIIESEPVQYFDVFYKPNANINDAIDDIAHHLTNRYQLVRIFDGSEPYCELNGIKRNGMRVQRTGARWPKDPDYYALAMSPLVDLACVIDVDKISLLHCVSHAEALKLSAGPEEDSHDVYEIWGADDASVETLIPTVEVKKWDGQFIQLAFDIMNAGGTYGDLWEKMNDLGYPVKLSEWAGKFDDPLWVHSGLEWLDEGDKFIIKGERVEEQPVQEWEQEFTKLAYDILRRGEGEDELMELYRMVQDMYQAEEGAEKVDADGYEYTYPREWEVEKKDVNSIVYHLLTLFALTSGWETKWGN</sequence>
<feature type="signal peptide" evidence="1">
    <location>
        <begin position="1"/>
        <end position="18"/>
    </location>
</feature>
<gene>
    <name evidence="2" type="ORF">BJ508DRAFT_309909</name>
</gene>
<reference evidence="2 3" key="1">
    <citation type="journal article" date="2018" name="Nat. Ecol. Evol.">
        <title>Pezizomycetes genomes reveal the molecular basis of ectomycorrhizal truffle lifestyle.</title>
        <authorList>
            <person name="Murat C."/>
            <person name="Payen T."/>
            <person name="Noel B."/>
            <person name="Kuo A."/>
            <person name="Morin E."/>
            <person name="Chen J."/>
            <person name="Kohler A."/>
            <person name="Krizsan K."/>
            <person name="Balestrini R."/>
            <person name="Da Silva C."/>
            <person name="Montanini B."/>
            <person name="Hainaut M."/>
            <person name="Levati E."/>
            <person name="Barry K.W."/>
            <person name="Belfiori B."/>
            <person name="Cichocki N."/>
            <person name="Clum A."/>
            <person name="Dockter R.B."/>
            <person name="Fauchery L."/>
            <person name="Guy J."/>
            <person name="Iotti M."/>
            <person name="Le Tacon F."/>
            <person name="Lindquist E.A."/>
            <person name="Lipzen A."/>
            <person name="Malagnac F."/>
            <person name="Mello A."/>
            <person name="Molinier V."/>
            <person name="Miyauchi S."/>
            <person name="Poulain J."/>
            <person name="Riccioni C."/>
            <person name="Rubini A."/>
            <person name="Sitrit Y."/>
            <person name="Splivallo R."/>
            <person name="Traeger S."/>
            <person name="Wang M."/>
            <person name="Zifcakova L."/>
            <person name="Wipf D."/>
            <person name="Zambonelli A."/>
            <person name="Paolocci F."/>
            <person name="Nowrousian M."/>
            <person name="Ottonello S."/>
            <person name="Baldrian P."/>
            <person name="Spatafora J.W."/>
            <person name="Henrissat B."/>
            <person name="Nagy L.G."/>
            <person name="Aury J.M."/>
            <person name="Wincker P."/>
            <person name="Grigoriev I.V."/>
            <person name="Bonfante P."/>
            <person name="Martin F.M."/>
        </authorList>
    </citation>
    <scope>NUCLEOTIDE SEQUENCE [LARGE SCALE GENOMIC DNA]</scope>
    <source>
        <strain evidence="2 3">RN42</strain>
    </source>
</reference>
<accession>A0A3N4I0Q0</accession>
<name>A0A3N4I0Q0_ASCIM</name>
<dbReference type="EMBL" id="ML119722">
    <property type="protein sequence ID" value="RPA77670.1"/>
    <property type="molecule type" value="Genomic_DNA"/>
</dbReference>
<evidence type="ECO:0000313" key="3">
    <source>
        <dbReference type="Proteomes" id="UP000275078"/>
    </source>
</evidence>
<dbReference type="AlphaFoldDB" id="A0A3N4I0Q0"/>
<dbReference type="Proteomes" id="UP000275078">
    <property type="component" value="Unassembled WGS sequence"/>
</dbReference>
<evidence type="ECO:0000256" key="1">
    <source>
        <dbReference type="SAM" id="SignalP"/>
    </source>
</evidence>
<evidence type="ECO:0000313" key="2">
    <source>
        <dbReference type="EMBL" id="RPA77670.1"/>
    </source>
</evidence>
<feature type="chain" id="PRO_5018157803" evidence="1">
    <location>
        <begin position="19"/>
        <end position="323"/>
    </location>
</feature>
<organism evidence="2 3">
    <name type="scientific">Ascobolus immersus RN42</name>
    <dbReference type="NCBI Taxonomy" id="1160509"/>
    <lineage>
        <taxon>Eukaryota</taxon>
        <taxon>Fungi</taxon>
        <taxon>Dikarya</taxon>
        <taxon>Ascomycota</taxon>
        <taxon>Pezizomycotina</taxon>
        <taxon>Pezizomycetes</taxon>
        <taxon>Pezizales</taxon>
        <taxon>Ascobolaceae</taxon>
        <taxon>Ascobolus</taxon>
    </lineage>
</organism>
<keyword evidence="3" id="KW-1185">Reference proteome</keyword>
<keyword evidence="1" id="KW-0732">Signal</keyword>
<proteinExistence type="predicted"/>
<protein>
    <submittedName>
        <fullName evidence="2">Uncharacterized protein</fullName>
    </submittedName>
</protein>